<evidence type="ECO:0000313" key="2">
    <source>
        <dbReference type="EMBL" id="OTF94804.1"/>
    </source>
</evidence>
<evidence type="ECO:0000313" key="1">
    <source>
        <dbReference type="EMBL" id="KAF5764283.1"/>
    </source>
</evidence>
<sequence>MIDIEREYMFDHRWSERPDLHRTGHTEFHILTVLPAKTYKCFTGPHKHNYRPGGGGCPSKMKRYSGPTLSCQSGS</sequence>
<reference evidence="1" key="3">
    <citation type="submission" date="2020-06" db="EMBL/GenBank/DDBJ databases">
        <title>Helianthus annuus Genome sequencing and assembly Release 2.</title>
        <authorList>
            <person name="Gouzy J."/>
            <person name="Langlade N."/>
            <person name="Munos S."/>
        </authorList>
    </citation>
    <scope>NUCLEOTIDE SEQUENCE</scope>
    <source>
        <tissue evidence="1">Leaves</tissue>
    </source>
</reference>
<protein>
    <submittedName>
        <fullName evidence="2">Uncharacterized protein</fullName>
    </submittedName>
</protein>
<name>A0A251S7I6_HELAN</name>
<reference evidence="1 3" key="1">
    <citation type="journal article" date="2017" name="Nature">
        <title>The sunflower genome provides insights into oil metabolism, flowering and Asterid evolution.</title>
        <authorList>
            <person name="Badouin H."/>
            <person name="Gouzy J."/>
            <person name="Grassa C.J."/>
            <person name="Murat F."/>
            <person name="Staton S.E."/>
            <person name="Cottret L."/>
            <person name="Lelandais-Briere C."/>
            <person name="Owens G.L."/>
            <person name="Carrere S."/>
            <person name="Mayjonade B."/>
            <person name="Legrand L."/>
            <person name="Gill N."/>
            <person name="Kane N.C."/>
            <person name="Bowers J.E."/>
            <person name="Hubner S."/>
            <person name="Bellec A."/>
            <person name="Berard A."/>
            <person name="Berges H."/>
            <person name="Blanchet N."/>
            <person name="Boniface M.C."/>
            <person name="Brunel D."/>
            <person name="Catrice O."/>
            <person name="Chaidir N."/>
            <person name="Claudel C."/>
            <person name="Donnadieu C."/>
            <person name="Faraut T."/>
            <person name="Fievet G."/>
            <person name="Helmstetter N."/>
            <person name="King M."/>
            <person name="Knapp S.J."/>
            <person name="Lai Z."/>
            <person name="Le Paslier M.C."/>
            <person name="Lippi Y."/>
            <person name="Lorenzon L."/>
            <person name="Mandel J.R."/>
            <person name="Marage G."/>
            <person name="Marchand G."/>
            <person name="Marquand E."/>
            <person name="Bret-Mestries E."/>
            <person name="Morien E."/>
            <person name="Nambeesan S."/>
            <person name="Nguyen T."/>
            <person name="Pegot-Espagnet P."/>
            <person name="Pouilly N."/>
            <person name="Raftis F."/>
            <person name="Sallet E."/>
            <person name="Schiex T."/>
            <person name="Thomas J."/>
            <person name="Vandecasteele C."/>
            <person name="Vares D."/>
            <person name="Vear F."/>
            <person name="Vautrin S."/>
            <person name="Crespi M."/>
            <person name="Mangin B."/>
            <person name="Burke J.M."/>
            <person name="Salse J."/>
            <person name="Munos S."/>
            <person name="Vincourt P."/>
            <person name="Rieseberg L.H."/>
            <person name="Langlade N.B."/>
        </authorList>
    </citation>
    <scope>NUCLEOTIDE SEQUENCE [LARGE SCALE GENOMIC DNA]</scope>
    <source>
        <strain evidence="3">cv. SF193</strain>
        <tissue evidence="1">Leaves</tissue>
    </source>
</reference>
<dbReference type="AlphaFoldDB" id="A0A251S7I6"/>
<dbReference type="EMBL" id="CM007904">
    <property type="protein sequence ID" value="OTF94804.1"/>
    <property type="molecule type" value="Genomic_DNA"/>
</dbReference>
<evidence type="ECO:0000313" key="3">
    <source>
        <dbReference type="Proteomes" id="UP000215914"/>
    </source>
</evidence>
<dbReference type="Gramene" id="mRNA:HanXRQr2_Chr15g0690271">
    <property type="protein sequence ID" value="CDS:HanXRQr2_Chr15g0690271.1"/>
    <property type="gene ID" value="HanXRQr2_Chr15g0690271"/>
</dbReference>
<accession>A0A251S7I6</accession>
<reference evidence="2" key="2">
    <citation type="submission" date="2017-02" db="EMBL/GenBank/DDBJ databases">
        <title>Sunflower complete genome.</title>
        <authorList>
            <person name="Langlade N."/>
            <person name="Munos S."/>
        </authorList>
    </citation>
    <scope>NUCLEOTIDE SEQUENCE [LARGE SCALE GENOMIC DNA]</scope>
    <source>
        <tissue evidence="2">Leaves</tissue>
    </source>
</reference>
<organism evidence="2 3">
    <name type="scientific">Helianthus annuus</name>
    <name type="common">Common sunflower</name>
    <dbReference type="NCBI Taxonomy" id="4232"/>
    <lineage>
        <taxon>Eukaryota</taxon>
        <taxon>Viridiplantae</taxon>
        <taxon>Streptophyta</taxon>
        <taxon>Embryophyta</taxon>
        <taxon>Tracheophyta</taxon>
        <taxon>Spermatophyta</taxon>
        <taxon>Magnoliopsida</taxon>
        <taxon>eudicotyledons</taxon>
        <taxon>Gunneridae</taxon>
        <taxon>Pentapetalae</taxon>
        <taxon>asterids</taxon>
        <taxon>campanulids</taxon>
        <taxon>Asterales</taxon>
        <taxon>Asteraceae</taxon>
        <taxon>Asteroideae</taxon>
        <taxon>Heliantheae alliance</taxon>
        <taxon>Heliantheae</taxon>
        <taxon>Helianthus</taxon>
    </lineage>
</organism>
<dbReference type="EMBL" id="MNCJ02000330">
    <property type="protein sequence ID" value="KAF5764283.1"/>
    <property type="molecule type" value="Genomic_DNA"/>
</dbReference>
<keyword evidence="3" id="KW-1185">Reference proteome</keyword>
<dbReference type="Proteomes" id="UP000215914">
    <property type="component" value="Chromosome 15"/>
</dbReference>
<dbReference type="InParanoid" id="A0A251S7I6"/>
<gene>
    <name evidence="2" type="ORF">HannXRQ_Chr15g0476111</name>
    <name evidence="1" type="ORF">HanXRQr2_Chr15g0690271</name>
</gene>
<proteinExistence type="predicted"/>